<dbReference type="OrthoDB" id="65596at2759"/>
<dbReference type="GO" id="GO:0004843">
    <property type="term" value="F:cysteine-type deubiquitinase activity"/>
    <property type="evidence" value="ECO:0007669"/>
    <property type="project" value="UniProtKB-UniRule"/>
</dbReference>
<dbReference type="GO" id="GO:0008270">
    <property type="term" value="F:zinc ion binding"/>
    <property type="evidence" value="ECO:0007669"/>
    <property type="project" value="UniProtKB-KW"/>
</dbReference>
<evidence type="ECO:0000313" key="13">
    <source>
        <dbReference type="Proteomes" id="UP000186594"/>
    </source>
</evidence>
<keyword evidence="9" id="KW-0963">Cytoplasm</keyword>
<organism evidence="12 13">
    <name type="scientific">Neolecta irregularis (strain DAH-3)</name>
    <dbReference type="NCBI Taxonomy" id="1198029"/>
    <lineage>
        <taxon>Eukaryota</taxon>
        <taxon>Fungi</taxon>
        <taxon>Dikarya</taxon>
        <taxon>Ascomycota</taxon>
        <taxon>Taphrinomycotina</taxon>
        <taxon>Neolectales</taxon>
        <taxon>Neolectaceae</taxon>
        <taxon>Neolecta</taxon>
    </lineage>
</organism>
<feature type="region of interest" description="Disordered" evidence="10">
    <location>
        <begin position="77"/>
        <end position="113"/>
    </location>
</feature>
<dbReference type="InterPro" id="IPR048857">
    <property type="entry name" value="OTU1_Ubl"/>
</dbReference>
<keyword evidence="4" id="KW-0863">Zinc-finger</keyword>
<dbReference type="CDD" id="cd17059">
    <property type="entry name" value="Ubl_OTU1"/>
    <property type="match status" value="1"/>
</dbReference>
<evidence type="ECO:0000256" key="9">
    <source>
        <dbReference type="RuleBase" id="RU367104"/>
    </source>
</evidence>
<dbReference type="PROSITE" id="PS00028">
    <property type="entry name" value="ZINC_FINGER_C2H2_1"/>
    <property type="match status" value="1"/>
</dbReference>
<gene>
    <name evidence="12" type="ORF">NEOLI_000942</name>
</gene>
<dbReference type="EC" id="3.4.19.12" evidence="9"/>
<evidence type="ECO:0000256" key="5">
    <source>
        <dbReference type="ARBA" id="ARBA00022786"/>
    </source>
</evidence>
<name>A0A1U7LJK8_NEOID</name>
<dbReference type="Gene3D" id="3.90.70.80">
    <property type="match status" value="1"/>
</dbReference>
<reference evidence="12 13" key="1">
    <citation type="submission" date="2016-04" db="EMBL/GenBank/DDBJ databases">
        <title>Evolutionary innovation and constraint leading to complex multicellularity in the Ascomycota.</title>
        <authorList>
            <person name="Cisse O."/>
            <person name="Nguyen A."/>
            <person name="Hewitt D.A."/>
            <person name="Jedd G."/>
            <person name="Stajich J.E."/>
        </authorList>
    </citation>
    <scope>NUCLEOTIDE SEQUENCE [LARGE SCALE GENOMIC DNA]</scope>
    <source>
        <strain evidence="12 13">DAH-3</strain>
    </source>
</reference>
<feature type="compositionally biased region" description="Polar residues" evidence="10">
    <location>
        <begin position="77"/>
        <end position="91"/>
    </location>
</feature>
<comment type="subcellular location">
    <subcellularLocation>
        <location evidence="9">Cytoplasm</location>
    </subcellularLocation>
</comment>
<keyword evidence="13" id="KW-1185">Reference proteome</keyword>
<accession>A0A1U7LJK8</accession>
<dbReference type="GO" id="GO:0016579">
    <property type="term" value="P:protein deubiquitination"/>
    <property type="evidence" value="ECO:0007669"/>
    <property type="project" value="TreeGrafter"/>
</dbReference>
<dbReference type="Proteomes" id="UP000186594">
    <property type="component" value="Unassembled WGS sequence"/>
</dbReference>
<evidence type="ECO:0000256" key="10">
    <source>
        <dbReference type="SAM" id="MobiDB-lite"/>
    </source>
</evidence>
<comment type="caution">
    <text evidence="12">The sequence shown here is derived from an EMBL/GenBank/DDBJ whole genome shotgun (WGS) entry which is preliminary data.</text>
</comment>
<evidence type="ECO:0000256" key="3">
    <source>
        <dbReference type="ARBA" id="ARBA00022723"/>
    </source>
</evidence>
<dbReference type="STRING" id="1198029.A0A1U7LJK8"/>
<dbReference type="Pfam" id="PF21403">
    <property type="entry name" value="OTU1_UBXL"/>
    <property type="match status" value="1"/>
</dbReference>
<dbReference type="EMBL" id="LXFE01002711">
    <property type="protein sequence ID" value="OLL22818.1"/>
    <property type="molecule type" value="Genomic_DNA"/>
</dbReference>
<evidence type="ECO:0000256" key="6">
    <source>
        <dbReference type="ARBA" id="ARBA00022801"/>
    </source>
</evidence>
<keyword evidence="6 9" id="KW-0378">Hydrolase</keyword>
<dbReference type="InterPro" id="IPR013087">
    <property type="entry name" value="Znf_C2H2_type"/>
</dbReference>
<dbReference type="CDD" id="cd22745">
    <property type="entry name" value="OTU_OTU1"/>
    <property type="match status" value="1"/>
</dbReference>
<evidence type="ECO:0000256" key="7">
    <source>
        <dbReference type="ARBA" id="ARBA00022807"/>
    </source>
</evidence>
<comment type="catalytic activity">
    <reaction evidence="1 9">
        <text>Thiol-dependent hydrolysis of ester, thioester, amide, peptide and isopeptide bonds formed by the C-terminal Gly of ubiquitin (a 76-residue protein attached to proteins as an intracellular targeting signal).</text>
        <dbReference type="EC" id="3.4.19.12"/>
    </reaction>
</comment>
<keyword evidence="7 9" id="KW-0788">Thiol protease</keyword>
<protein>
    <recommendedName>
        <fullName evidence="9">Ubiquitin thioesterase OTU</fullName>
        <ecNumber evidence="9">3.4.19.12</ecNumber>
    </recommendedName>
</protein>
<keyword evidence="3" id="KW-0479">Metal-binding</keyword>
<dbReference type="OMA" id="TRCILVY"/>
<evidence type="ECO:0000256" key="1">
    <source>
        <dbReference type="ARBA" id="ARBA00000707"/>
    </source>
</evidence>
<dbReference type="GO" id="GO:0036503">
    <property type="term" value="P:ERAD pathway"/>
    <property type="evidence" value="ECO:0007669"/>
    <property type="project" value="TreeGrafter"/>
</dbReference>
<dbReference type="PANTHER" id="PTHR13312:SF0">
    <property type="entry name" value="UBIQUITIN THIOESTERASE OTU1"/>
    <property type="match status" value="1"/>
</dbReference>
<dbReference type="GO" id="GO:0030968">
    <property type="term" value="P:endoplasmic reticulum unfolded protein response"/>
    <property type="evidence" value="ECO:0007669"/>
    <property type="project" value="TreeGrafter"/>
</dbReference>
<comment type="function">
    <text evidence="9">Hydrolase that can remove conjugated ubiquitin from proteins and may therefore play an important regulatory role at the level of protein turnover by preventing degradation.</text>
</comment>
<dbReference type="PANTHER" id="PTHR13312">
    <property type="entry name" value="HIV-INDUCED PROTEIN-7-LIKE PROTEASE"/>
    <property type="match status" value="1"/>
</dbReference>
<dbReference type="GO" id="GO:0005634">
    <property type="term" value="C:nucleus"/>
    <property type="evidence" value="ECO:0007669"/>
    <property type="project" value="TreeGrafter"/>
</dbReference>
<evidence type="ECO:0000256" key="2">
    <source>
        <dbReference type="ARBA" id="ARBA00022670"/>
    </source>
</evidence>
<evidence type="ECO:0000256" key="4">
    <source>
        <dbReference type="ARBA" id="ARBA00022771"/>
    </source>
</evidence>
<evidence type="ECO:0000259" key="11">
    <source>
        <dbReference type="PROSITE" id="PS00028"/>
    </source>
</evidence>
<sequence>MKLRARHSKGIDTLTLPDDATVADLLGAIMSVAGSTDFFVKAGYPPKTIDVSNESRQLASLGIRHGEQMILAEIPSSTPSAPELSNSTSQVKPLGKPTLKKSYRDQDNMPPEMALPDGQYLTVRIMPDDNSCLFRSVSYTLMPALDTMHELRSRIQIPCFNPANDLSLPMSFNRIRQNSATLYWGYHEPAIFARHFGIEICSVDVATGRIDRFESDGATQQCYILYSGIHYDAIALSPMQGGPSEFDQTVFPKSQEELIQSYALKLAEELRKRHYYTDTANFSLRCNDCGIGLKGQTEAQEHAKQTDHIRFGEYN</sequence>
<dbReference type="GO" id="GO:0005829">
    <property type="term" value="C:cytosol"/>
    <property type="evidence" value="ECO:0007669"/>
    <property type="project" value="TreeGrafter"/>
</dbReference>
<evidence type="ECO:0000256" key="8">
    <source>
        <dbReference type="ARBA" id="ARBA00022833"/>
    </source>
</evidence>
<keyword evidence="8" id="KW-0862">Zinc</keyword>
<proteinExistence type="predicted"/>
<dbReference type="InterPro" id="IPR057766">
    <property type="entry name" value="Znf-C2H2_OTU1-like_C"/>
</dbReference>
<keyword evidence="5 9" id="KW-0833">Ubl conjugation pathway</keyword>
<feature type="domain" description="C2H2-type" evidence="11">
    <location>
        <begin position="286"/>
        <end position="308"/>
    </location>
</feature>
<evidence type="ECO:0000313" key="12">
    <source>
        <dbReference type="EMBL" id="OLL22818.1"/>
    </source>
</evidence>
<dbReference type="Pfam" id="PF24560">
    <property type="entry name" value="zf-C2H2_OTU1_C"/>
    <property type="match status" value="1"/>
</dbReference>
<keyword evidence="2" id="KW-0645">Protease</keyword>
<dbReference type="Gene3D" id="3.10.20.90">
    <property type="entry name" value="Phosphatidylinositol 3-kinase Catalytic Subunit, Chain A, domain 1"/>
    <property type="match status" value="1"/>
</dbReference>
<dbReference type="AlphaFoldDB" id="A0A1U7LJK8"/>